<dbReference type="GO" id="GO:0055085">
    <property type="term" value="P:transmembrane transport"/>
    <property type="evidence" value="ECO:0007669"/>
    <property type="project" value="InterPro"/>
</dbReference>
<dbReference type="PANTHER" id="PTHR33376">
    <property type="match status" value="1"/>
</dbReference>
<keyword evidence="3" id="KW-0813">Transport</keyword>
<evidence type="ECO:0000256" key="2">
    <source>
        <dbReference type="ARBA" id="ARBA00009023"/>
    </source>
</evidence>
<dbReference type="NCBIfam" id="NF037995">
    <property type="entry name" value="TRAP_S1"/>
    <property type="match status" value="1"/>
</dbReference>
<comment type="subcellular location">
    <subcellularLocation>
        <location evidence="1">Periplasm</location>
    </subcellularLocation>
</comment>
<reference evidence="7 8" key="1">
    <citation type="submission" date="2017-05" db="EMBL/GenBank/DDBJ databases">
        <title>Comparative genomic and metabolic analysis of manganese-oxidizing mechanisms in Celeribater manganoxidans DY25T: its adaption to the environment of polymetallic nodule.</title>
        <authorList>
            <person name="Wang X."/>
        </authorList>
    </citation>
    <scope>NUCLEOTIDE SEQUENCE [LARGE SCALE GENOMIC DNA]</scope>
    <source>
        <strain evidence="7 8">DY25</strain>
        <plasmid evidence="8">pdy25-a</plasmid>
    </source>
</reference>
<organism evidence="7 8">
    <name type="scientific">Pacificitalea manganoxidans</name>
    <dbReference type="NCBI Taxonomy" id="1411902"/>
    <lineage>
        <taxon>Bacteria</taxon>
        <taxon>Pseudomonadati</taxon>
        <taxon>Pseudomonadota</taxon>
        <taxon>Alphaproteobacteria</taxon>
        <taxon>Rhodobacterales</taxon>
        <taxon>Paracoccaceae</taxon>
        <taxon>Pacificitalea</taxon>
    </lineage>
</organism>
<comment type="similarity">
    <text evidence="2">Belongs to the bacterial solute-binding protein 7 family.</text>
</comment>
<sequence>MTRFHALTAALLGWSALTAPALAQDDPIVLKIATLGPEEDEDFAGSQVFKNHVESASNGALSVEIYPNGRFCSNADECSEALLDGRLDIFMTTNGGLAGWYPPAQFLDLPYLFPNDRVAECVFDGPLKAQLRDAVLTDVGAVRLMAMSNTGGWRNIATTDKQVKTPADVAGLKLRTIAADVQVQLVEALGGSPTPIAWPEVYTSLGTGVVEGTKNGITDIVGMGFEDHLKYIILDGHAYMGALWWINEGTFQALDDAQKRIVYDGFQELKWTARQLPKLKSVEAFDTFRAAGGEVYSPTPEEKAAFQDAAQPVWTWYEEQFGRDWIDAATQAVATCETELDAEYEDAAR</sequence>
<dbReference type="OrthoDB" id="8673861at2"/>
<dbReference type="PANTHER" id="PTHR33376:SF7">
    <property type="entry name" value="C4-DICARBOXYLATE-BINDING PROTEIN DCTB"/>
    <property type="match status" value="1"/>
</dbReference>
<dbReference type="GO" id="GO:0042597">
    <property type="term" value="C:periplasmic space"/>
    <property type="evidence" value="ECO:0007669"/>
    <property type="project" value="UniProtKB-SubCell"/>
</dbReference>
<dbReference type="Proteomes" id="UP000219050">
    <property type="component" value="Plasmid pDY25-A"/>
</dbReference>
<accession>A0A291M3U9</accession>
<keyword evidence="4 6" id="KW-0732">Signal</keyword>
<dbReference type="AlphaFoldDB" id="A0A291M3U9"/>
<evidence type="ECO:0000256" key="3">
    <source>
        <dbReference type="ARBA" id="ARBA00022448"/>
    </source>
</evidence>
<dbReference type="InterPro" id="IPR038404">
    <property type="entry name" value="TRAP_DctP_sf"/>
</dbReference>
<keyword evidence="7" id="KW-0614">Plasmid</keyword>
<evidence type="ECO:0000256" key="4">
    <source>
        <dbReference type="ARBA" id="ARBA00022729"/>
    </source>
</evidence>
<keyword evidence="8" id="KW-1185">Reference proteome</keyword>
<keyword evidence="5" id="KW-0574">Periplasm</keyword>
<dbReference type="EMBL" id="CP021405">
    <property type="protein sequence ID" value="ATI43527.1"/>
    <property type="molecule type" value="Genomic_DNA"/>
</dbReference>
<dbReference type="KEGG" id="cmag:CBW24_15340"/>
<dbReference type="RefSeq" id="WP_097374288.1">
    <property type="nucleotide sequence ID" value="NZ_CP021405.1"/>
</dbReference>
<dbReference type="Gene3D" id="3.40.190.170">
    <property type="entry name" value="Bacterial extracellular solute-binding protein, family 7"/>
    <property type="match status" value="1"/>
</dbReference>
<evidence type="ECO:0000313" key="8">
    <source>
        <dbReference type="Proteomes" id="UP000219050"/>
    </source>
</evidence>
<evidence type="ECO:0000256" key="6">
    <source>
        <dbReference type="SAM" id="SignalP"/>
    </source>
</evidence>
<dbReference type="InterPro" id="IPR018389">
    <property type="entry name" value="DctP_fam"/>
</dbReference>
<protein>
    <recommendedName>
        <fullName evidence="9">C4-dicarboxylate ABC transporter substrate-binding protein</fullName>
    </recommendedName>
</protein>
<evidence type="ECO:0000313" key="7">
    <source>
        <dbReference type="EMBL" id="ATI43527.1"/>
    </source>
</evidence>
<geneLocation type="plasmid" evidence="8">
    <name>pdy25-a</name>
</geneLocation>
<evidence type="ECO:0008006" key="9">
    <source>
        <dbReference type="Google" id="ProtNLM"/>
    </source>
</evidence>
<name>A0A291M3U9_9RHOB</name>
<dbReference type="CDD" id="cd13677">
    <property type="entry name" value="PBP2_TRAP_SBP_like_6"/>
    <property type="match status" value="1"/>
</dbReference>
<evidence type="ECO:0000256" key="5">
    <source>
        <dbReference type="ARBA" id="ARBA00022764"/>
    </source>
</evidence>
<gene>
    <name evidence="7" type="ORF">CBW24_15340</name>
</gene>
<evidence type="ECO:0000256" key="1">
    <source>
        <dbReference type="ARBA" id="ARBA00004418"/>
    </source>
</evidence>
<dbReference type="Pfam" id="PF03480">
    <property type="entry name" value="DctP"/>
    <property type="match status" value="1"/>
</dbReference>
<feature type="chain" id="PRO_5012109535" description="C4-dicarboxylate ABC transporter substrate-binding protein" evidence="6">
    <location>
        <begin position="24"/>
        <end position="349"/>
    </location>
</feature>
<proteinExistence type="inferred from homology"/>
<feature type="signal peptide" evidence="6">
    <location>
        <begin position="1"/>
        <end position="23"/>
    </location>
</feature>